<dbReference type="CDD" id="cd16917">
    <property type="entry name" value="HATPase_UhpB-NarQ-NarX-like"/>
    <property type="match status" value="1"/>
</dbReference>
<proteinExistence type="predicted"/>
<dbReference type="RefSeq" id="WP_264542814.1">
    <property type="nucleotide sequence ID" value="NZ_BAABIP010000008.1"/>
</dbReference>
<protein>
    <recommendedName>
        <fullName evidence="2">histidine kinase</fullName>
        <ecNumber evidence="2">2.7.13.3</ecNumber>
    </recommendedName>
</protein>
<keyword evidence="6" id="KW-0418">Kinase</keyword>
<evidence type="ECO:0000256" key="9">
    <source>
        <dbReference type="SAM" id="Phobius"/>
    </source>
</evidence>
<evidence type="ECO:0000256" key="7">
    <source>
        <dbReference type="ARBA" id="ARBA00022840"/>
    </source>
</evidence>
<evidence type="ECO:0000256" key="4">
    <source>
        <dbReference type="ARBA" id="ARBA00022679"/>
    </source>
</evidence>
<feature type="domain" description="Histidine kinase/HSP90-like ATPase" evidence="10">
    <location>
        <begin position="170"/>
        <end position="254"/>
    </location>
</feature>
<dbReference type="Pfam" id="PF02518">
    <property type="entry name" value="HATPase_c"/>
    <property type="match status" value="1"/>
</dbReference>
<dbReference type="EMBL" id="BAABIP010000008">
    <property type="protein sequence ID" value="GAA4764452.1"/>
    <property type="molecule type" value="Genomic_DNA"/>
</dbReference>
<keyword evidence="5" id="KW-0547">Nucleotide-binding</keyword>
<keyword evidence="9" id="KW-1133">Transmembrane helix</keyword>
<dbReference type="Proteomes" id="UP001500141">
    <property type="component" value="Unassembled WGS sequence"/>
</dbReference>
<keyword evidence="9" id="KW-0472">Membrane</keyword>
<dbReference type="InterPro" id="IPR011712">
    <property type="entry name" value="Sig_transdc_His_kin_sub3_dim/P"/>
</dbReference>
<keyword evidence="13" id="KW-1185">Reference proteome</keyword>
<evidence type="ECO:0000259" key="10">
    <source>
        <dbReference type="Pfam" id="PF02518"/>
    </source>
</evidence>
<evidence type="ECO:0000256" key="5">
    <source>
        <dbReference type="ARBA" id="ARBA00022741"/>
    </source>
</evidence>
<keyword evidence="3" id="KW-0597">Phosphoprotein</keyword>
<accession>A0ABP8ZRY2</accession>
<evidence type="ECO:0000313" key="12">
    <source>
        <dbReference type="EMBL" id="GAA4764452.1"/>
    </source>
</evidence>
<feature type="transmembrane region" description="Helical" evidence="9">
    <location>
        <begin position="6"/>
        <end position="32"/>
    </location>
</feature>
<evidence type="ECO:0000256" key="8">
    <source>
        <dbReference type="ARBA" id="ARBA00023012"/>
    </source>
</evidence>
<comment type="catalytic activity">
    <reaction evidence="1">
        <text>ATP + protein L-histidine = ADP + protein N-phospho-L-histidine.</text>
        <dbReference type="EC" id="2.7.13.3"/>
    </reaction>
</comment>
<dbReference type="InterPro" id="IPR036890">
    <property type="entry name" value="HATPase_C_sf"/>
</dbReference>
<dbReference type="PANTHER" id="PTHR24421">
    <property type="entry name" value="NITRATE/NITRITE SENSOR PROTEIN NARX-RELATED"/>
    <property type="match status" value="1"/>
</dbReference>
<dbReference type="Gene3D" id="3.30.565.10">
    <property type="entry name" value="Histidine kinase-like ATPase, C-terminal domain"/>
    <property type="match status" value="1"/>
</dbReference>
<evidence type="ECO:0000256" key="1">
    <source>
        <dbReference type="ARBA" id="ARBA00000085"/>
    </source>
</evidence>
<keyword evidence="4" id="KW-0808">Transferase</keyword>
<comment type="caution">
    <text evidence="12">The sequence shown here is derived from an EMBL/GenBank/DDBJ whole genome shotgun (WGS) entry which is preliminary data.</text>
</comment>
<feature type="domain" description="Signal transduction histidine kinase subgroup 3 dimerisation and phosphoacceptor" evidence="11">
    <location>
        <begin position="66"/>
        <end position="123"/>
    </location>
</feature>
<keyword evidence="7" id="KW-0067">ATP-binding</keyword>
<name>A0ABP8ZRY2_9FLAO</name>
<dbReference type="Pfam" id="PF07730">
    <property type="entry name" value="HisKA_3"/>
    <property type="match status" value="1"/>
</dbReference>
<sequence>MTNEKIALGIIIGLFFISLIVLFCVLIVKLYINKVKNYTKVIYQKDIDFQKTLNQTILETQEQVLNNIAQDLHDDVGQQLTYINFQLENLKLDNTDFKTVLNPLSESVGHLAHSIRSISHSLSNQLLVQQNIIRAITSEVKRLQKNSKINIKFSLESDTGKEYSTNEKIVIYRIFQEIINNCLKHAKATEIRINISTNPYFKMTVKDNGKGFDYDKAKVNAKTLGIHNMSSRAAIINHELHITSKLGEGTTIVLSEKNKL</sequence>
<dbReference type="SUPFAM" id="SSF55874">
    <property type="entry name" value="ATPase domain of HSP90 chaperone/DNA topoisomerase II/histidine kinase"/>
    <property type="match status" value="1"/>
</dbReference>
<dbReference type="InterPro" id="IPR050482">
    <property type="entry name" value="Sensor_HK_TwoCompSys"/>
</dbReference>
<evidence type="ECO:0000256" key="3">
    <source>
        <dbReference type="ARBA" id="ARBA00022553"/>
    </source>
</evidence>
<keyword evidence="9" id="KW-0812">Transmembrane</keyword>
<keyword evidence="8" id="KW-0902">Two-component regulatory system</keyword>
<organism evidence="12 13">
    <name type="scientific">Flavobacterium hankyongi</name>
    <dbReference type="NCBI Taxonomy" id="1176532"/>
    <lineage>
        <taxon>Bacteria</taxon>
        <taxon>Pseudomonadati</taxon>
        <taxon>Bacteroidota</taxon>
        <taxon>Flavobacteriia</taxon>
        <taxon>Flavobacteriales</taxon>
        <taxon>Flavobacteriaceae</taxon>
        <taxon>Flavobacterium</taxon>
    </lineage>
</organism>
<evidence type="ECO:0000256" key="6">
    <source>
        <dbReference type="ARBA" id="ARBA00022777"/>
    </source>
</evidence>
<dbReference type="InterPro" id="IPR003594">
    <property type="entry name" value="HATPase_dom"/>
</dbReference>
<dbReference type="PANTHER" id="PTHR24421:SF10">
    <property type="entry name" value="NITRATE_NITRITE SENSOR PROTEIN NARQ"/>
    <property type="match status" value="1"/>
</dbReference>
<reference evidence="13" key="1">
    <citation type="journal article" date="2019" name="Int. J. Syst. Evol. Microbiol.">
        <title>The Global Catalogue of Microorganisms (GCM) 10K type strain sequencing project: providing services to taxonomists for standard genome sequencing and annotation.</title>
        <authorList>
            <consortium name="The Broad Institute Genomics Platform"/>
            <consortium name="The Broad Institute Genome Sequencing Center for Infectious Disease"/>
            <person name="Wu L."/>
            <person name="Ma J."/>
        </authorList>
    </citation>
    <scope>NUCLEOTIDE SEQUENCE [LARGE SCALE GENOMIC DNA]</scope>
    <source>
        <strain evidence="13">JCM 18198</strain>
    </source>
</reference>
<dbReference type="EC" id="2.7.13.3" evidence="2"/>
<gene>
    <name evidence="12" type="ORF">GCM10023230_12520</name>
</gene>
<evidence type="ECO:0000313" key="13">
    <source>
        <dbReference type="Proteomes" id="UP001500141"/>
    </source>
</evidence>
<evidence type="ECO:0000259" key="11">
    <source>
        <dbReference type="Pfam" id="PF07730"/>
    </source>
</evidence>
<evidence type="ECO:0000256" key="2">
    <source>
        <dbReference type="ARBA" id="ARBA00012438"/>
    </source>
</evidence>